<name>A0A075AP20_ROZAC</name>
<dbReference type="PANTHER" id="PTHR10552:SF6">
    <property type="entry name" value="U2 SMALL NUCLEAR RIBONUCLEOPROTEIN A"/>
    <property type="match status" value="1"/>
</dbReference>
<proteinExistence type="inferred from homology"/>
<dbReference type="OrthoDB" id="433501at2759"/>
<evidence type="ECO:0000256" key="4">
    <source>
        <dbReference type="ARBA" id="ARBA00023242"/>
    </source>
</evidence>
<dbReference type="PANTHER" id="PTHR10552">
    <property type="entry name" value="U2 SMALL NUCLEAR RIBONUCLEOPROTEIN A"/>
    <property type="match status" value="1"/>
</dbReference>
<dbReference type="OMA" id="CHLEDYR"/>
<evidence type="ECO:0000256" key="1">
    <source>
        <dbReference type="ARBA" id="ARBA00004123"/>
    </source>
</evidence>
<evidence type="ECO:0000313" key="9">
    <source>
        <dbReference type="Proteomes" id="UP000030755"/>
    </source>
</evidence>
<evidence type="ECO:0000313" key="8">
    <source>
        <dbReference type="EMBL" id="RKP19242.1"/>
    </source>
</evidence>
<dbReference type="Proteomes" id="UP000281549">
    <property type="component" value="Unassembled WGS sequence"/>
</dbReference>
<comment type="subcellular location">
    <subcellularLocation>
        <location evidence="1">Nucleus</location>
    </subcellularLocation>
</comment>
<dbReference type="GO" id="GO:0000398">
    <property type="term" value="P:mRNA splicing, via spliceosome"/>
    <property type="evidence" value="ECO:0007669"/>
    <property type="project" value="InterPro"/>
</dbReference>
<evidence type="ECO:0000256" key="5">
    <source>
        <dbReference type="ARBA" id="ARBA00024196"/>
    </source>
</evidence>
<keyword evidence="9" id="KW-1185">Reference proteome</keyword>
<reference evidence="8" key="3">
    <citation type="submission" date="2018-08" db="EMBL/GenBank/DDBJ databases">
        <title>Leveraging single-cell genomics to expand the Fungal Tree of Life.</title>
        <authorList>
            <consortium name="DOE Joint Genome Institute"/>
            <person name="Ahrendt S.R."/>
            <person name="Quandt C.A."/>
            <person name="Ciobanu D."/>
            <person name="Clum A."/>
            <person name="Salamov A."/>
            <person name="Andreopoulos B."/>
            <person name="Cheng J.-F."/>
            <person name="Woyke T."/>
            <person name="Pelin A."/>
            <person name="Henrissat B."/>
            <person name="Reynolds N."/>
            <person name="Benny G.L."/>
            <person name="Smith M.E."/>
            <person name="James T.Y."/>
            <person name="Grigoriev I.V."/>
        </authorList>
    </citation>
    <scope>NUCLEOTIDE SEQUENCE</scope>
    <source>
        <strain evidence="8">CSF55</strain>
    </source>
</reference>
<dbReference type="FunFam" id="3.80.10.10:FF:000026">
    <property type="entry name" value="U2 small nuclear ribonucleoprotein A"/>
    <property type="match status" value="1"/>
</dbReference>
<dbReference type="GO" id="GO:0071014">
    <property type="term" value="C:post-mRNA release spliceosomal complex"/>
    <property type="evidence" value="ECO:0007669"/>
    <property type="project" value="EnsemblFungi"/>
</dbReference>
<protein>
    <recommendedName>
        <fullName evidence="6">U2 small nuclear ribonucleoprotein A'</fullName>
    </recommendedName>
</protein>
<dbReference type="EMBL" id="KE561209">
    <property type="protein sequence ID" value="EPZ31755.1"/>
    <property type="molecule type" value="Genomic_DNA"/>
</dbReference>
<dbReference type="GO" id="GO:0030620">
    <property type="term" value="F:U2 snRNA binding"/>
    <property type="evidence" value="ECO:0007669"/>
    <property type="project" value="InterPro"/>
</dbReference>
<evidence type="ECO:0000256" key="2">
    <source>
        <dbReference type="ARBA" id="ARBA00022614"/>
    </source>
</evidence>
<evidence type="ECO:0000313" key="10">
    <source>
        <dbReference type="Proteomes" id="UP000281549"/>
    </source>
</evidence>
<dbReference type="Pfam" id="PF14580">
    <property type="entry name" value="LRR_9"/>
    <property type="match status" value="1"/>
</dbReference>
<dbReference type="GO" id="GO:0005686">
    <property type="term" value="C:U2 snRNP"/>
    <property type="evidence" value="ECO:0007669"/>
    <property type="project" value="EnsemblFungi"/>
</dbReference>
<accession>A0A075AP20</accession>
<dbReference type="Proteomes" id="UP000030755">
    <property type="component" value="Unassembled WGS sequence"/>
</dbReference>
<dbReference type="HOGENOM" id="CLU_061027_3_1_1"/>
<dbReference type="STRING" id="988480.A0A075AP20"/>
<keyword evidence="4" id="KW-0539">Nucleus</keyword>
<evidence type="ECO:0000256" key="3">
    <source>
        <dbReference type="ARBA" id="ARBA00022737"/>
    </source>
</evidence>
<organism evidence="7 9">
    <name type="scientific">Rozella allomycis (strain CSF55)</name>
    <dbReference type="NCBI Taxonomy" id="988480"/>
    <lineage>
        <taxon>Eukaryota</taxon>
        <taxon>Fungi</taxon>
        <taxon>Fungi incertae sedis</taxon>
        <taxon>Cryptomycota</taxon>
        <taxon>Cryptomycota incertae sedis</taxon>
        <taxon>Rozella</taxon>
    </lineage>
</organism>
<gene>
    <name evidence="7" type="ORF">O9G_000234</name>
    <name evidence="8" type="ORF">ROZALSC1DRAFT_29140</name>
</gene>
<comment type="similarity">
    <text evidence="5">Belongs to the U2 small nuclear ribonucleoprotein A family.</text>
</comment>
<reference evidence="10" key="2">
    <citation type="journal article" date="2018" name="Nat. Microbiol.">
        <title>Leveraging single-cell genomics to expand the fungal tree of life.</title>
        <authorList>
            <person name="Ahrendt S.R."/>
            <person name="Quandt C.A."/>
            <person name="Ciobanu D."/>
            <person name="Clum A."/>
            <person name="Salamov A."/>
            <person name="Andreopoulos B."/>
            <person name="Cheng J.F."/>
            <person name="Woyke T."/>
            <person name="Pelin A."/>
            <person name="Henrissat B."/>
            <person name="Reynolds N.K."/>
            <person name="Benny G.L."/>
            <person name="Smith M.E."/>
            <person name="James T.Y."/>
            <person name="Grigoriev I.V."/>
        </authorList>
    </citation>
    <scope>NUCLEOTIDE SEQUENCE [LARGE SCALE GENOMIC DNA]</scope>
    <source>
        <strain evidence="10">CSF55</strain>
    </source>
</reference>
<keyword evidence="2" id="KW-0433">Leucine-rich repeat</keyword>
<keyword evidence="3" id="KW-0677">Repeat</keyword>
<dbReference type="Gene3D" id="3.80.10.10">
    <property type="entry name" value="Ribonuclease Inhibitor"/>
    <property type="match status" value="1"/>
</dbReference>
<dbReference type="EMBL" id="ML005262">
    <property type="protein sequence ID" value="RKP19242.1"/>
    <property type="molecule type" value="Genomic_DNA"/>
</dbReference>
<dbReference type="AlphaFoldDB" id="A0A075AP20"/>
<dbReference type="InterPro" id="IPR044640">
    <property type="entry name" value="RU2A"/>
</dbReference>
<dbReference type="SUPFAM" id="SSF52058">
    <property type="entry name" value="L domain-like"/>
    <property type="match status" value="1"/>
</dbReference>
<dbReference type="InterPro" id="IPR032675">
    <property type="entry name" value="LRR_dom_sf"/>
</dbReference>
<evidence type="ECO:0000313" key="7">
    <source>
        <dbReference type="EMBL" id="EPZ31755.1"/>
    </source>
</evidence>
<sequence length="219" mass="25201">MRLTVDVIEYSASFLNAVNDMELDLRGNKIPSIENLAVTRDQHDTIDFSDNDIKRLENFPLMHRLKSIYLNNNRVMSIEPNLGKTLVNIQNLIMNNNFIQELNDLEPLFSVKTLRCLSLIGNPVTKRPNYRLFIAHNMPNIKLLDFRKINTKEREEAAKVFGGKEVKSATFIPGDGLDKYTKKRKLEEESFKNAITNAKSLEEVQQLEKAMRSGNFQAK</sequence>
<reference evidence="7 9" key="1">
    <citation type="journal article" date="2013" name="Curr. Biol.">
        <title>Shared signatures of parasitism and phylogenomics unite Cryptomycota and microsporidia.</title>
        <authorList>
            <person name="James T.Y."/>
            <person name="Pelin A."/>
            <person name="Bonen L."/>
            <person name="Ahrendt S."/>
            <person name="Sain D."/>
            <person name="Corradi N."/>
            <person name="Stajich J.E."/>
        </authorList>
    </citation>
    <scope>NUCLEOTIDE SEQUENCE [LARGE SCALE GENOMIC DNA]</scope>
    <source>
        <strain evidence="7 9">CSF55</strain>
        <strain evidence="7 9">CSF55</strain>
    </source>
</reference>
<evidence type="ECO:0000256" key="6">
    <source>
        <dbReference type="ARBA" id="ARBA00024238"/>
    </source>
</evidence>